<evidence type="ECO:0000313" key="2">
    <source>
        <dbReference type="Proteomes" id="UP001500967"/>
    </source>
</evidence>
<reference evidence="1 2" key="1">
    <citation type="journal article" date="2019" name="Int. J. Syst. Evol. Microbiol.">
        <title>The Global Catalogue of Microorganisms (GCM) 10K type strain sequencing project: providing services to taxonomists for standard genome sequencing and annotation.</title>
        <authorList>
            <consortium name="The Broad Institute Genomics Platform"/>
            <consortium name="The Broad Institute Genome Sequencing Center for Infectious Disease"/>
            <person name="Wu L."/>
            <person name="Ma J."/>
        </authorList>
    </citation>
    <scope>NUCLEOTIDE SEQUENCE [LARGE SCALE GENOMIC DNA]</scope>
    <source>
        <strain evidence="1 2">JCM 10425</strain>
    </source>
</reference>
<keyword evidence="2" id="KW-1185">Reference proteome</keyword>
<gene>
    <name evidence="1" type="ORF">GCM10009539_43400</name>
</gene>
<protein>
    <submittedName>
        <fullName evidence="1">Uncharacterized protein</fullName>
    </submittedName>
</protein>
<accession>A0ABN0UKF5</accession>
<dbReference type="EMBL" id="BAAAGX010000016">
    <property type="protein sequence ID" value="GAA0253496.1"/>
    <property type="molecule type" value="Genomic_DNA"/>
</dbReference>
<sequence length="68" mass="7408">MTALQMIDVDTGDVLDTIRLVDGRIVSDTAAGRALLESKRTPDTSDEHLFDAYTDWCDGVVALQPVTI</sequence>
<evidence type="ECO:0000313" key="1">
    <source>
        <dbReference type="EMBL" id="GAA0253496.1"/>
    </source>
</evidence>
<proteinExistence type="predicted"/>
<dbReference type="RefSeq" id="WP_344650699.1">
    <property type="nucleotide sequence ID" value="NZ_BAAAGX010000016.1"/>
</dbReference>
<dbReference type="Proteomes" id="UP001500967">
    <property type="component" value="Unassembled WGS sequence"/>
</dbReference>
<organism evidence="1 2">
    <name type="scientific">Cryptosporangium japonicum</name>
    <dbReference type="NCBI Taxonomy" id="80872"/>
    <lineage>
        <taxon>Bacteria</taxon>
        <taxon>Bacillati</taxon>
        <taxon>Actinomycetota</taxon>
        <taxon>Actinomycetes</taxon>
        <taxon>Cryptosporangiales</taxon>
        <taxon>Cryptosporangiaceae</taxon>
        <taxon>Cryptosporangium</taxon>
    </lineage>
</organism>
<name>A0ABN0UKF5_9ACTN</name>
<comment type="caution">
    <text evidence="1">The sequence shown here is derived from an EMBL/GenBank/DDBJ whole genome shotgun (WGS) entry which is preliminary data.</text>
</comment>